<keyword evidence="2" id="KW-1185">Reference proteome</keyword>
<gene>
    <name evidence="1" type="ORF">FHS49_000282</name>
</gene>
<dbReference type="RefSeq" id="WP_184014530.1">
    <property type="nucleotide sequence ID" value="NZ_JACIJC010000001.1"/>
</dbReference>
<evidence type="ECO:0000313" key="2">
    <source>
        <dbReference type="Proteomes" id="UP000549617"/>
    </source>
</evidence>
<dbReference type="AlphaFoldDB" id="A0A7W9EE40"/>
<reference evidence="1 2" key="1">
    <citation type="submission" date="2020-08" db="EMBL/GenBank/DDBJ databases">
        <title>Genomic Encyclopedia of Type Strains, Phase IV (KMG-IV): sequencing the most valuable type-strain genomes for metagenomic binning, comparative biology and taxonomic classification.</title>
        <authorList>
            <person name="Goeker M."/>
        </authorList>
    </citation>
    <scope>NUCLEOTIDE SEQUENCE [LARGE SCALE GENOMIC DNA]</scope>
    <source>
        <strain evidence="1 2">DSM 25079</strain>
    </source>
</reference>
<comment type="caution">
    <text evidence="1">The sequence shown here is derived from an EMBL/GenBank/DDBJ whole genome shotgun (WGS) entry which is preliminary data.</text>
</comment>
<evidence type="ECO:0000313" key="1">
    <source>
        <dbReference type="EMBL" id="MBB5684291.1"/>
    </source>
</evidence>
<sequence>MTVQIGDKTYRVRKPKDLDAELLATTGCSAAEMEKILAGSPLAHLVARAILPFIDAKEGEPVVSQGLAEEIAAAGVTAVSIEARKLYAPAAEAAAKIEPADAGGKDA</sequence>
<proteinExistence type="predicted"/>
<accession>A0A7W9EE40</accession>
<organism evidence="1 2">
    <name type="scientific">Sphingobium boeckii</name>
    <dbReference type="NCBI Taxonomy" id="1082345"/>
    <lineage>
        <taxon>Bacteria</taxon>
        <taxon>Pseudomonadati</taxon>
        <taxon>Pseudomonadota</taxon>
        <taxon>Alphaproteobacteria</taxon>
        <taxon>Sphingomonadales</taxon>
        <taxon>Sphingomonadaceae</taxon>
        <taxon>Sphingobium</taxon>
    </lineage>
</organism>
<dbReference type="EMBL" id="JACIJC010000001">
    <property type="protein sequence ID" value="MBB5684291.1"/>
    <property type="molecule type" value="Genomic_DNA"/>
</dbReference>
<dbReference type="Proteomes" id="UP000549617">
    <property type="component" value="Unassembled WGS sequence"/>
</dbReference>
<name>A0A7W9EE40_9SPHN</name>
<protein>
    <submittedName>
        <fullName evidence="1">Uncharacterized protein</fullName>
    </submittedName>
</protein>